<sequence>MRQILTYHHSVVLLGGPSRITNLLDRASSLALFGMQAVDLFDARAEAVRLGDAFIRTLRDKVKGLSRYDATQRMVAAHSVIVVTAYLEALSEMDVLRELTPEEQRRITGTGVSPILLAPLPMPSPTWPYEQVLADLRDLYRTFTDGLCELLRGLAVWDTWDETSRDRFPHEVTTRASRRYEELFRRLCAEFPEVACWSDRVDHQATRQEVRNLSRGMADLREQLARIPGGRGPSDRLAALIRSNQAALRRPILSSTRMPAGLTVPTLEEGYLTPDYRLLPAGERPVALEEGWSTLPRRRDLDSFLSGHLTLPRATDSPLLVLGQPGAGKSVLTRMLAARLPATEFLPLRVELRGVPADADVLAQIEHGISAALDEQLSWPEFVHAAEGALPVVMLDGFDELLQATGVSQTDYLERVAQFQHEQAEKGRALAVIVTSRIAVADRARLPQLSYVIRLEPFEDDQIRQWVTVWNDANHEYFTERDLEPLPLDRVLAVPKLGEQPLLLLMLALYDADANALRHLREDLHEAELYERLLHDFAVREVGKSRPHLADGDLGQAVEDELRRLSITAFAMFNRGLQWIAEQDLDADLRALQPRQAPRPQGLRRPLSPAEGVIGGFFFIHTTQALRDEQRLKTYEFLHATFGEYLVARMVVRELVEMVEELAFAEARRRPARANDDLLQALLSFAALSVRAPTVDFLRHGIASEVPRDRRALLTRHLCGLFSQSLRAVPGAAHEAYQPVQAELTARCAAYSVNLMLLAVLSSDEPLPGARLFDVEQPEHANERWRRIARLWHSQLSRAEWDSLTRTIWVRHFLDGRSRVMRLEFDRDPEFDLREMVFFTWPDTLLSYPYQHRATGATPTADWMRAISFRDDSEMAHLFLDLLPYAVEVGGRLDAQPGSPVACLLRLLLSSAPHRDLYLAALECSPNPRYTERVLRQLEADAHRMPAGDVITVLYSAGDLNDLHGRQCRRVVEMLEQRPDLDPEALRALRARQPQDQPGPWPALDPEVSPVSPGDVPGDRQP</sequence>
<comment type="caution">
    <text evidence="3">The sequence shown here is derived from an EMBL/GenBank/DDBJ whole genome shotgun (WGS) entry which is preliminary data.</text>
</comment>
<dbReference type="InterPro" id="IPR027417">
    <property type="entry name" value="P-loop_NTPase"/>
</dbReference>
<evidence type="ECO:0000259" key="2">
    <source>
        <dbReference type="Pfam" id="PF22738"/>
    </source>
</evidence>
<feature type="region of interest" description="Disordered" evidence="1">
    <location>
        <begin position="982"/>
        <end position="1022"/>
    </location>
</feature>
<dbReference type="Proteomes" id="UP001139648">
    <property type="component" value="Unassembled WGS sequence"/>
</dbReference>
<gene>
    <name evidence="3" type="ORF">HD597_001498</name>
</gene>
<proteinExistence type="predicted"/>
<dbReference type="RefSeq" id="WP_253740957.1">
    <property type="nucleotide sequence ID" value="NZ_BAABKA010000048.1"/>
</dbReference>
<dbReference type="SUPFAM" id="SSF52540">
    <property type="entry name" value="P-loop containing nucleoside triphosphate hydrolases"/>
    <property type="match status" value="1"/>
</dbReference>
<dbReference type="AlphaFoldDB" id="A0A9X2GHY7"/>
<feature type="domain" description="NACHT N-terminal Helical" evidence="2">
    <location>
        <begin position="3"/>
        <end position="201"/>
    </location>
</feature>
<organism evidence="3 4">
    <name type="scientific">Nonomuraea thailandensis</name>
    <dbReference type="NCBI Taxonomy" id="1188745"/>
    <lineage>
        <taxon>Bacteria</taxon>
        <taxon>Bacillati</taxon>
        <taxon>Actinomycetota</taxon>
        <taxon>Actinomycetes</taxon>
        <taxon>Streptosporangiales</taxon>
        <taxon>Streptosporangiaceae</taxon>
        <taxon>Nonomuraea</taxon>
    </lineage>
</organism>
<evidence type="ECO:0000313" key="4">
    <source>
        <dbReference type="Proteomes" id="UP001139648"/>
    </source>
</evidence>
<dbReference type="EMBL" id="JAMZEB010000002">
    <property type="protein sequence ID" value="MCP2354478.1"/>
    <property type="molecule type" value="Genomic_DNA"/>
</dbReference>
<dbReference type="Pfam" id="PF22738">
    <property type="entry name" value="NNH7"/>
    <property type="match status" value="1"/>
</dbReference>
<dbReference type="InterPro" id="IPR054567">
    <property type="entry name" value="NNH7"/>
</dbReference>
<evidence type="ECO:0000256" key="1">
    <source>
        <dbReference type="SAM" id="MobiDB-lite"/>
    </source>
</evidence>
<keyword evidence="4" id="KW-1185">Reference proteome</keyword>
<accession>A0A9X2GHY7</accession>
<reference evidence="3" key="1">
    <citation type="submission" date="2022-06" db="EMBL/GenBank/DDBJ databases">
        <title>Sequencing the genomes of 1000 actinobacteria strains.</title>
        <authorList>
            <person name="Klenk H.-P."/>
        </authorList>
    </citation>
    <scope>NUCLEOTIDE SEQUENCE</scope>
    <source>
        <strain evidence="3">DSM 46694</strain>
    </source>
</reference>
<name>A0A9X2GHY7_9ACTN</name>
<evidence type="ECO:0000313" key="3">
    <source>
        <dbReference type="EMBL" id="MCP2354478.1"/>
    </source>
</evidence>
<dbReference type="Gene3D" id="3.40.50.300">
    <property type="entry name" value="P-loop containing nucleotide triphosphate hydrolases"/>
    <property type="match status" value="1"/>
</dbReference>
<protein>
    <recommendedName>
        <fullName evidence="2">NACHT N-terminal Helical domain-containing protein</fullName>
    </recommendedName>
</protein>